<dbReference type="Proteomes" id="UP001175211">
    <property type="component" value="Unassembled WGS sequence"/>
</dbReference>
<sequence length="330" mass="36583">MANPQPVSGHLAVKPSPPPAIQMVLASVDLICQYRSTSLLVHEDMILNEVPPPESLPSTWVPFLDSSMPMSESAQCPPSNNFLAPSSSASTSGLVESTPTQHPVPPALESIETVDPPLSIPSDNLIPTNSPHTTCVTKISQPCTASRSNFEQLMIENGWMLTEAQTFRAFVKMLASKYLDPTLSITDQSSKVCITIRNLANKKFSKLLEPYEGVPYSEEDIKWPVWQVLVQRQQTAVNEDIKLIRNNVCDLASTMKNLIKTMEQRKQREQAEAQKNASNSQQISNLLMLLLKQGQWDQLHDHEKESDKGRPGVFTPSKAPQKIMKANQGN</sequence>
<evidence type="ECO:0000313" key="4">
    <source>
        <dbReference type="Proteomes" id="UP001175211"/>
    </source>
</evidence>
<gene>
    <name evidence="3" type="ORF">EV420DRAFT_1649884</name>
</gene>
<keyword evidence="1" id="KW-0175">Coiled coil</keyword>
<accession>A0AA39JFP5</accession>
<keyword evidence="4" id="KW-1185">Reference proteome</keyword>
<evidence type="ECO:0000256" key="1">
    <source>
        <dbReference type="SAM" id="Coils"/>
    </source>
</evidence>
<feature type="region of interest" description="Disordered" evidence="2">
    <location>
        <begin position="69"/>
        <end position="103"/>
    </location>
</feature>
<evidence type="ECO:0000313" key="3">
    <source>
        <dbReference type="EMBL" id="KAK0441773.1"/>
    </source>
</evidence>
<organism evidence="3 4">
    <name type="scientific">Armillaria tabescens</name>
    <name type="common">Ringless honey mushroom</name>
    <name type="synonym">Agaricus tabescens</name>
    <dbReference type="NCBI Taxonomy" id="1929756"/>
    <lineage>
        <taxon>Eukaryota</taxon>
        <taxon>Fungi</taxon>
        <taxon>Dikarya</taxon>
        <taxon>Basidiomycota</taxon>
        <taxon>Agaricomycotina</taxon>
        <taxon>Agaricomycetes</taxon>
        <taxon>Agaricomycetidae</taxon>
        <taxon>Agaricales</taxon>
        <taxon>Marasmiineae</taxon>
        <taxon>Physalacriaceae</taxon>
        <taxon>Desarmillaria</taxon>
    </lineage>
</organism>
<reference evidence="3" key="1">
    <citation type="submission" date="2023-06" db="EMBL/GenBank/DDBJ databases">
        <authorList>
            <consortium name="Lawrence Berkeley National Laboratory"/>
            <person name="Ahrendt S."/>
            <person name="Sahu N."/>
            <person name="Indic B."/>
            <person name="Wong-Bajracharya J."/>
            <person name="Merenyi Z."/>
            <person name="Ke H.-M."/>
            <person name="Monk M."/>
            <person name="Kocsube S."/>
            <person name="Drula E."/>
            <person name="Lipzen A."/>
            <person name="Balint B."/>
            <person name="Henrissat B."/>
            <person name="Andreopoulos B."/>
            <person name="Martin F.M."/>
            <person name="Harder C.B."/>
            <person name="Rigling D."/>
            <person name="Ford K.L."/>
            <person name="Foster G.D."/>
            <person name="Pangilinan J."/>
            <person name="Papanicolaou A."/>
            <person name="Barry K."/>
            <person name="LaButti K."/>
            <person name="Viragh M."/>
            <person name="Koriabine M."/>
            <person name="Yan M."/>
            <person name="Riley R."/>
            <person name="Champramary S."/>
            <person name="Plett K.L."/>
            <person name="Tsai I.J."/>
            <person name="Slot J."/>
            <person name="Sipos G."/>
            <person name="Plett J."/>
            <person name="Nagy L.G."/>
            <person name="Grigoriev I.V."/>
        </authorList>
    </citation>
    <scope>NUCLEOTIDE SEQUENCE</scope>
    <source>
        <strain evidence="3">CCBAS 213</strain>
    </source>
</reference>
<feature type="compositionally biased region" description="Basic and acidic residues" evidence="2">
    <location>
        <begin position="298"/>
        <end position="310"/>
    </location>
</feature>
<evidence type="ECO:0000256" key="2">
    <source>
        <dbReference type="SAM" id="MobiDB-lite"/>
    </source>
</evidence>
<dbReference type="RefSeq" id="XP_060324112.1">
    <property type="nucleotide sequence ID" value="XM_060478375.1"/>
</dbReference>
<proteinExistence type="predicted"/>
<feature type="coiled-coil region" evidence="1">
    <location>
        <begin position="252"/>
        <end position="279"/>
    </location>
</feature>
<name>A0AA39JFP5_ARMTA</name>
<feature type="region of interest" description="Disordered" evidence="2">
    <location>
        <begin position="298"/>
        <end position="330"/>
    </location>
</feature>
<feature type="compositionally biased region" description="Polar residues" evidence="2">
    <location>
        <begin position="69"/>
        <end position="101"/>
    </location>
</feature>
<comment type="caution">
    <text evidence="3">The sequence shown here is derived from an EMBL/GenBank/DDBJ whole genome shotgun (WGS) entry which is preliminary data.</text>
</comment>
<dbReference type="EMBL" id="JAUEPS010000067">
    <property type="protein sequence ID" value="KAK0441773.1"/>
    <property type="molecule type" value="Genomic_DNA"/>
</dbReference>
<protein>
    <submittedName>
        <fullName evidence="3">Uncharacterized protein</fullName>
    </submittedName>
</protein>
<dbReference type="GeneID" id="85361923"/>
<dbReference type="AlphaFoldDB" id="A0AA39JFP5"/>